<feature type="region of interest" description="Disordered" evidence="1">
    <location>
        <begin position="1"/>
        <end position="45"/>
    </location>
</feature>
<feature type="compositionally biased region" description="Basic and acidic residues" evidence="1">
    <location>
        <begin position="17"/>
        <end position="30"/>
    </location>
</feature>
<feature type="compositionally biased region" description="Low complexity" evidence="1">
    <location>
        <begin position="1"/>
        <end position="16"/>
    </location>
</feature>
<accession>A0ABR4DEU3</accession>
<dbReference type="Proteomes" id="UP001600064">
    <property type="component" value="Unassembled WGS sequence"/>
</dbReference>
<gene>
    <name evidence="2" type="ORF">VTJ83DRAFT_3671</name>
</gene>
<sequence>MVPTGPGTVPDPTGKTWAHDHDVPDGTGRDRARRGGSVWGGAGPNARCLAVPTADMRFGIGT</sequence>
<protein>
    <submittedName>
        <fullName evidence="2">Uncharacterized protein</fullName>
    </submittedName>
</protein>
<proteinExistence type="predicted"/>
<evidence type="ECO:0000313" key="2">
    <source>
        <dbReference type="EMBL" id="KAL2268825.1"/>
    </source>
</evidence>
<dbReference type="GeneID" id="98124719"/>
<keyword evidence="3" id="KW-1185">Reference proteome</keyword>
<reference evidence="2 3" key="1">
    <citation type="journal article" date="2024" name="Commun. Biol.">
        <title>Comparative genomic analysis of thermophilic fungi reveals convergent evolutionary adaptations and gene losses.</title>
        <authorList>
            <person name="Steindorff A.S."/>
            <person name="Aguilar-Pontes M.V."/>
            <person name="Robinson A.J."/>
            <person name="Andreopoulos B."/>
            <person name="LaButti K."/>
            <person name="Kuo A."/>
            <person name="Mondo S."/>
            <person name="Riley R."/>
            <person name="Otillar R."/>
            <person name="Haridas S."/>
            <person name="Lipzen A."/>
            <person name="Grimwood J."/>
            <person name="Schmutz J."/>
            <person name="Clum A."/>
            <person name="Reid I.D."/>
            <person name="Moisan M.C."/>
            <person name="Butler G."/>
            <person name="Nguyen T.T.M."/>
            <person name="Dewar K."/>
            <person name="Conant G."/>
            <person name="Drula E."/>
            <person name="Henrissat B."/>
            <person name="Hansel C."/>
            <person name="Singer S."/>
            <person name="Hutchinson M.I."/>
            <person name="de Vries R.P."/>
            <person name="Natvig D.O."/>
            <person name="Powell A.J."/>
            <person name="Tsang A."/>
            <person name="Grigoriev I.V."/>
        </authorList>
    </citation>
    <scope>NUCLEOTIDE SEQUENCE [LARGE SCALE GENOMIC DNA]</scope>
    <source>
        <strain evidence="2 3">ATCC 22073</strain>
    </source>
</reference>
<dbReference type="RefSeq" id="XP_070867549.1">
    <property type="nucleotide sequence ID" value="XM_071010075.1"/>
</dbReference>
<organism evidence="2 3">
    <name type="scientific">Remersonia thermophila</name>
    <dbReference type="NCBI Taxonomy" id="72144"/>
    <lineage>
        <taxon>Eukaryota</taxon>
        <taxon>Fungi</taxon>
        <taxon>Dikarya</taxon>
        <taxon>Ascomycota</taxon>
        <taxon>Pezizomycotina</taxon>
        <taxon>Sordariomycetes</taxon>
        <taxon>Sordariomycetidae</taxon>
        <taxon>Sordariales</taxon>
        <taxon>Sordariales incertae sedis</taxon>
        <taxon>Remersonia</taxon>
    </lineage>
</organism>
<dbReference type="EMBL" id="JAZGUE010000003">
    <property type="protein sequence ID" value="KAL2268825.1"/>
    <property type="molecule type" value="Genomic_DNA"/>
</dbReference>
<evidence type="ECO:0000313" key="3">
    <source>
        <dbReference type="Proteomes" id="UP001600064"/>
    </source>
</evidence>
<comment type="caution">
    <text evidence="2">The sequence shown here is derived from an EMBL/GenBank/DDBJ whole genome shotgun (WGS) entry which is preliminary data.</text>
</comment>
<evidence type="ECO:0000256" key="1">
    <source>
        <dbReference type="SAM" id="MobiDB-lite"/>
    </source>
</evidence>
<name>A0ABR4DEU3_9PEZI</name>